<dbReference type="AlphaFoldDB" id="A0A7Z7NJ32"/>
<accession>A0A7Z7NJ32</accession>
<reference evidence="1 2" key="1">
    <citation type="submission" date="2017-10" db="EMBL/GenBank/DDBJ databases">
        <authorList>
            <person name="Regsiter A."/>
            <person name="William W."/>
        </authorList>
    </citation>
    <scope>NUCLEOTIDE SEQUENCE [LARGE SCALE GENOMIC DNA]</scope>
    <source>
        <strain evidence="1 2">CFBP6991</strain>
    </source>
</reference>
<sequence>MTWSFKTEPARFTFKIWSKRPTTIMKSCDGFADPELAIQNLYPWPHQRGCSPRRSMTS</sequence>
<protein>
    <submittedName>
        <fullName evidence="1">Uncharacterized protein</fullName>
    </submittedName>
</protein>
<gene>
    <name evidence="1" type="ORF">XFF6991_430075</name>
</gene>
<evidence type="ECO:0000313" key="1">
    <source>
        <dbReference type="EMBL" id="SOO25251.1"/>
    </source>
</evidence>
<dbReference type="EMBL" id="OCZC01000070">
    <property type="protein sequence ID" value="SOO25251.1"/>
    <property type="molecule type" value="Genomic_DNA"/>
</dbReference>
<evidence type="ECO:0000313" key="2">
    <source>
        <dbReference type="Proteomes" id="UP000234345"/>
    </source>
</evidence>
<dbReference type="Proteomes" id="UP000234345">
    <property type="component" value="Unassembled WGS sequence"/>
</dbReference>
<name>A0A7Z7NJ32_XANCH</name>
<comment type="caution">
    <text evidence="1">The sequence shown here is derived from an EMBL/GenBank/DDBJ whole genome shotgun (WGS) entry which is preliminary data.</text>
</comment>
<organism evidence="1 2">
    <name type="scientific">Xanthomonas campestris pv. phaseoli</name>
    <dbReference type="NCBI Taxonomy" id="317013"/>
    <lineage>
        <taxon>Bacteria</taxon>
        <taxon>Pseudomonadati</taxon>
        <taxon>Pseudomonadota</taxon>
        <taxon>Gammaproteobacteria</taxon>
        <taxon>Lysobacterales</taxon>
        <taxon>Lysobacteraceae</taxon>
        <taxon>Xanthomonas</taxon>
    </lineage>
</organism>
<proteinExistence type="predicted"/>